<organism evidence="2 3">
    <name type="scientific">Rubroshorea leprosula</name>
    <dbReference type="NCBI Taxonomy" id="152421"/>
    <lineage>
        <taxon>Eukaryota</taxon>
        <taxon>Viridiplantae</taxon>
        <taxon>Streptophyta</taxon>
        <taxon>Embryophyta</taxon>
        <taxon>Tracheophyta</taxon>
        <taxon>Spermatophyta</taxon>
        <taxon>Magnoliopsida</taxon>
        <taxon>eudicotyledons</taxon>
        <taxon>Gunneridae</taxon>
        <taxon>Pentapetalae</taxon>
        <taxon>rosids</taxon>
        <taxon>malvids</taxon>
        <taxon>Malvales</taxon>
        <taxon>Dipterocarpaceae</taxon>
        <taxon>Rubroshorea</taxon>
    </lineage>
</organism>
<feature type="region of interest" description="Disordered" evidence="1">
    <location>
        <begin position="42"/>
        <end position="65"/>
    </location>
</feature>
<feature type="region of interest" description="Disordered" evidence="1">
    <location>
        <begin position="128"/>
        <end position="150"/>
    </location>
</feature>
<dbReference type="EMBL" id="BPVZ01000119">
    <property type="protein sequence ID" value="GKV36863.1"/>
    <property type="molecule type" value="Genomic_DNA"/>
</dbReference>
<keyword evidence="3" id="KW-1185">Reference proteome</keyword>
<protein>
    <submittedName>
        <fullName evidence="2">Uncharacterized protein</fullName>
    </submittedName>
</protein>
<evidence type="ECO:0000256" key="1">
    <source>
        <dbReference type="SAM" id="MobiDB-lite"/>
    </source>
</evidence>
<evidence type="ECO:0000313" key="2">
    <source>
        <dbReference type="EMBL" id="GKV36863.1"/>
    </source>
</evidence>
<comment type="caution">
    <text evidence="2">The sequence shown here is derived from an EMBL/GenBank/DDBJ whole genome shotgun (WGS) entry which is preliminary data.</text>
</comment>
<sequence>MDAFTPILKPVKILNLNKSTFSTLLSLSRTIPILGKLQPVAAPPSASDGASHAPKQLPHRSITPPSSLGSCSSSCILGFFSLSSPGSSSLNNWQPSFEATAGAHLSKKIASDLGFKLPSRTVPVVQNQPYRRVSSRMSESSIRSTSRRRR</sequence>
<accession>A0AAV5LHM6</accession>
<proteinExistence type="predicted"/>
<gene>
    <name evidence="2" type="ORF">SLEP1_g44949</name>
</gene>
<feature type="compositionally biased region" description="Low complexity" evidence="1">
    <location>
        <begin position="131"/>
        <end position="144"/>
    </location>
</feature>
<dbReference type="AlphaFoldDB" id="A0AAV5LHM6"/>
<name>A0AAV5LHM6_9ROSI</name>
<reference evidence="2 3" key="1">
    <citation type="journal article" date="2021" name="Commun. Biol.">
        <title>The genome of Shorea leprosula (Dipterocarpaceae) highlights the ecological relevance of drought in aseasonal tropical rainforests.</title>
        <authorList>
            <person name="Ng K.K.S."/>
            <person name="Kobayashi M.J."/>
            <person name="Fawcett J.A."/>
            <person name="Hatakeyama M."/>
            <person name="Paape T."/>
            <person name="Ng C.H."/>
            <person name="Ang C.C."/>
            <person name="Tnah L.H."/>
            <person name="Lee C.T."/>
            <person name="Nishiyama T."/>
            <person name="Sese J."/>
            <person name="O'Brien M.J."/>
            <person name="Copetti D."/>
            <person name="Mohd Noor M.I."/>
            <person name="Ong R.C."/>
            <person name="Putra M."/>
            <person name="Sireger I.Z."/>
            <person name="Indrioko S."/>
            <person name="Kosugi Y."/>
            <person name="Izuno A."/>
            <person name="Isagi Y."/>
            <person name="Lee S.L."/>
            <person name="Shimizu K.K."/>
        </authorList>
    </citation>
    <scope>NUCLEOTIDE SEQUENCE [LARGE SCALE GENOMIC DNA]</scope>
    <source>
        <strain evidence="2">214</strain>
    </source>
</reference>
<dbReference type="Proteomes" id="UP001054252">
    <property type="component" value="Unassembled WGS sequence"/>
</dbReference>
<evidence type="ECO:0000313" key="3">
    <source>
        <dbReference type="Proteomes" id="UP001054252"/>
    </source>
</evidence>